<dbReference type="SUPFAM" id="SSF51126">
    <property type="entry name" value="Pectin lyase-like"/>
    <property type="match status" value="2"/>
</dbReference>
<dbReference type="InterPro" id="IPR012334">
    <property type="entry name" value="Pectin_lyas_fold"/>
</dbReference>
<proteinExistence type="predicted"/>
<dbReference type="Gene3D" id="3.20.20.190">
    <property type="entry name" value="Phosphatidylinositol (PI) phosphodiesterase"/>
    <property type="match status" value="1"/>
</dbReference>
<dbReference type="Proteomes" id="UP001285441">
    <property type="component" value="Unassembled WGS sequence"/>
</dbReference>
<dbReference type="SUPFAM" id="SSF51695">
    <property type="entry name" value="PLC-like phosphodiesterases"/>
    <property type="match status" value="1"/>
</dbReference>
<keyword evidence="3" id="KW-0456">Lyase</keyword>
<dbReference type="CDD" id="cd23668">
    <property type="entry name" value="GH55_beta13glucanase-like"/>
    <property type="match status" value="1"/>
</dbReference>
<dbReference type="PANTHER" id="PTHR33928:SF2">
    <property type="entry name" value="PECTATE LYASE SUPERFAMILY PROTEIN DOMAIN-CONTAINING PROTEIN-RELATED"/>
    <property type="match status" value="1"/>
</dbReference>
<organism evidence="3 4">
    <name type="scientific">Podospora didyma</name>
    <dbReference type="NCBI Taxonomy" id="330526"/>
    <lineage>
        <taxon>Eukaryota</taxon>
        <taxon>Fungi</taxon>
        <taxon>Dikarya</taxon>
        <taxon>Ascomycota</taxon>
        <taxon>Pezizomycotina</taxon>
        <taxon>Sordariomycetes</taxon>
        <taxon>Sordariomycetidae</taxon>
        <taxon>Sordariales</taxon>
        <taxon>Podosporaceae</taxon>
        <taxon>Podospora</taxon>
    </lineage>
</organism>
<evidence type="ECO:0000313" key="4">
    <source>
        <dbReference type="Proteomes" id="UP001285441"/>
    </source>
</evidence>
<reference evidence="3" key="2">
    <citation type="submission" date="2023-06" db="EMBL/GenBank/DDBJ databases">
        <authorList>
            <consortium name="Lawrence Berkeley National Laboratory"/>
            <person name="Haridas S."/>
            <person name="Hensen N."/>
            <person name="Bonometti L."/>
            <person name="Westerberg I."/>
            <person name="Brannstrom I.O."/>
            <person name="Guillou S."/>
            <person name="Cros-Aarteil S."/>
            <person name="Calhoun S."/>
            <person name="Kuo A."/>
            <person name="Mondo S."/>
            <person name="Pangilinan J."/>
            <person name="Riley R."/>
            <person name="LaButti K."/>
            <person name="Andreopoulos B."/>
            <person name="Lipzen A."/>
            <person name="Chen C."/>
            <person name="Yanf M."/>
            <person name="Daum C."/>
            <person name="Ng V."/>
            <person name="Clum A."/>
            <person name="Steindorff A."/>
            <person name="Ohm R."/>
            <person name="Martin F."/>
            <person name="Silar P."/>
            <person name="Natvig D."/>
            <person name="Lalanne C."/>
            <person name="Gautier V."/>
            <person name="Ament-velasquez S.L."/>
            <person name="Kruys A."/>
            <person name="Hutchinson M.I."/>
            <person name="Powell A.J."/>
            <person name="Barry K."/>
            <person name="Miller A.N."/>
            <person name="Grigoriev I.V."/>
            <person name="Debuchy R."/>
            <person name="Gladieux P."/>
            <person name="Thoren M.H."/>
            <person name="Johannesson H."/>
        </authorList>
    </citation>
    <scope>NUCLEOTIDE SEQUENCE</scope>
    <source>
        <strain evidence="3">CBS 232.78</strain>
    </source>
</reference>
<feature type="signal peptide" evidence="1">
    <location>
        <begin position="1"/>
        <end position="24"/>
    </location>
</feature>
<dbReference type="GO" id="GO:0006629">
    <property type="term" value="P:lipid metabolic process"/>
    <property type="evidence" value="ECO:0007669"/>
    <property type="project" value="InterPro"/>
</dbReference>
<dbReference type="GO" id="GO:0016829">
    <property type="term" value="F:lyase activity"/>
    <property type="evidence" value="ECO:0007669"/>
    <property type="project" value="UniProtKB-KW"/>
</dbReference>
<evidence type="ECO:0000259" key="2">
    <source>
        <dbReference type="Pfam" id="PF12708"/>
    </source>
</evidence>
<dbReference type="GO" id="GO:0004650">
    <property type="term" value="F:polygalacturonase activity"/>
    <property type="evidence" value="ECO:0007669"/>
    <property type="project" value="InterPro"/>
</dbReference>
<comment type="caution">
    <text evidence="3">The sequence shown here is derived from an EMBL/GenBank/DDBJ whole genome shotgun (WGS) entry which is preliminary data.</text>
</comment>
<dbReference type="Gene3D" id="2.160.20.10">
    <property type="entry name" value="Single-stranded right-handed beta-helix, Pectin lyase-like"/>
    <property type="match status" value="2"/>
</dbReference>
<feature type="domain" description="Rhamnogalacturonase A/B/Epimerase-like pectate lyase" evidence="2">
    <location>
        <begin position="142"/>
        <end position="329"/>
    </location>
</feature>
<dbReference type="GO" id="GO:0008081">
    <property type="term" value="F:phosphoric diester hydrolase activity"/>
    <property type="evidence" value="ECO:0007669"/>
    <property type="project" value="InterPro"/>
</dbReference>
<dbReference type="InterPro" id="IPR024535">
    <property type="entry name" value="RHGA/B-epi-like_pectate_lyase"/>
</dbReference>
<evidence type="ECO:0000313" key="3">
    <source>
        <dbReference type="EMBL" id="KAK3390748.1"/>
    </source>
</evidence>
<dbReference type="Pfam" id="PF12708">
    <property type="entry name" value="Pect-lyase_RHGA_epim"/>
    <property type="match status" value="1"/>
</dbReference>
<keyword evidence="4" id="KW-1185">Reference proteome</keyword>
<name>A0AAE0NZV7_9PEZI</name>
<sequence>MWASTTCILLFWACLICQIPFASASYLADHAGTESFRRQPQLSPFAAAHSASSGDIAAARQIVKNAIAKIPELNKARLAKLFCNNFSLKPGTKISQAAALLAELDADPALNATSPIKKRASSFWMETISREGTVPWGNDTSYKDSTQAIQRAVDDGKRCGAKCNGATAKNAIVYFPAGKYLVSSSISIYFGTRIIGDANSWPTIVGASSFVGLGVLSTNVYVDNGGNGPDGNALEWYISTARFYSQIRNIKIDIRATPAGAYTTTIENVEIIANLATTQQGMFAENGSGGVMSDITFTGGNFGAFIWDWGWVWKSIVVNGAQVGFRLFNDTNGPMDYAREPTLLGPSVSELQVAPYSERKRNQYTDKTSGDFVHLKDEGAKGNGSTDDTAAVRNAFNKYKDGNKIIFGDAGTYIIKDTVTIPKDAKFAANGAKFNDATKPVVVFKIGNDGDVGTLGPTPGAILMEWNVLAQSAGNAALRDVHVRLGGATGTGLTPADCFKTMSDTSKCQVASMLLHATKKASGYFDSMWLWVADHMINDPLLNDALNNMDLLSVFSARGALIESQKASWLYGTASEHSVYYQYNFNGARNIFRIFLQIESPYYQPTPKPPDPFQSAVGKLPANPDYSCKGGDADVYDESWAVILKNCQNVHIGAAGTYSGFSFYTQDCIDKHANYDHNRLQQIIAIGSKNIIVSPTGSVAISSDANLAITSHPAWSHISVYDVPSIGSPHPSDDETCKAADRTYSSVEMELGEVEFWSNDGTKLNHAEDADGHQWVTIVNLTLYKFVHLAGPKEYQLAPWDFVDVPPGKARKNEATYKLDMGSFGTDKTFNVHVTTHITDSYERRVVFDLQGMGMGWRELGFPGERVSVALIITRSVEYGFVNSLQLNNVARMRSMYDMIKDRQLRQFVVPGSHDAAMSKITPDIDGGWWNLGMASDPETQSLDHYNQMRVGVRYFDMRIVSVKKGAFCYMTNIDSEPDSDRYWDINMVNTFFTKLERINNRCPPNLPRTPTFNKRPIKDFLDANQGKGCVMLITDPKRNNTAVPADKLSGFSYAARSGVTQPLRTGANPTRRY</sequence>
<protein>
    <submittedName>
        <fullName evidence="3">Pectate lyase superfamily protein-domain-containing protein</fullName>
    </submittedName>
</protein>
<dbReference type="AlphaFoldDB" id="A0AAE0NZV7"/>
<feature type="chain" id="PRO_5042123291" evidence="1">
    <location>
        <begin position="25"/>
        <end position="1074"/>
    </location>
</feature>
<accession>A0AAE0NZV7</accession>
<dbReference type="EMBL" id="JAULSW010000002">
    <property type="protein sequence ID" value="KAK3390748.1"/>
    <property type="molecule type" value="Genomic_DNA"/>
</dbReference>
<dbReference type="InterPro" id="IPR011050">
    <property type="entry name" value="Pectin_lyase_fold/virulence"/>
</dbReference>
<reference evidence="3" key="1">
    <citation type="journal article" date="2023" name="Mol. Phylogenet. Evol.">
        <title>Genome-scale phylogeny and comparative genomics of the fungal order Sordariales.</title>
        <authorList>
            <person name="Hensen N."/>
            <person name="Bonometti L."/>
            <person name="Westerberg I."/>
            <person name="Brannstrom I.O."/>
            <person name="Guillou S."/>
            <person name="Cros-Aarteil S."/>
            <person name="Calhoun S."/>
            <person name="Haridas S."/>
            <person name="Kuo A."/>
            <person name="Mondo S."/>
            <person name="Pangilinan J."/>
            <person name="Riley R."/>
            <person name="LaButti K."/>
            <person name="Andreopoulos B."/>
            <person name="Lipzen A."/>
            <person name="Chen C."/>
            <person name="Yan M."/>
            <person name="Daum C."/>
            <person name="Ng V."/>
            <person name="Clum A."/>
            <person name="Steindorff A."/>
            <person name="Ohm R.A."/>
            <person name="Martin F."/>
            <person name="Silar P."/>
            <person name="Natvig D.O."/>
            <person name="Lalanne C."/>
            <person name="Gautier V."/>
            <person name="Ament-Velasquez S.L."/>
            <person name="Kruys A."/>
            <person name="Hutchinson M.I."/>
            <person name="Powell A.J."/>
            <person name="Barry K."/>
            <person name="Miller A.N."/>
            <person name="Grigoriev I.V."/>
            <person name="Debuchy R."/>
            <person name="Gladieux P."/>
            <person name="Hiltunen Thoren M."/>
            <person name="Johannesson H."/>
        </authorList>
    </citation>
    <scope>NUCLEOTIDE SEQUENCE</scope>
    <source>
        <strain evidence="3">CBS 232.78</strain>
    </source>
</reference>
<evidence type="ECO:0000256" key="1">
    <source>
        <dbReference type="SAM" id="SignalP"/>
    </source>
</evidence>
<dbReference type="PANTHER" id="PTHR33928">
    <property type="entry name" value="POLYGALACTURONASE QRT3"/>
    <property type="match status" value="1"/>
</dbReference>
<dbReference type="InterPro" id="IPR017946">
    <property type="entry name" value="PLC-like_Pdiesterase_TIM-brl"/>
</dbReference>
<dbReference type="InterPro" id="IPR039279">
    <property type="entry name" value="QRT3-like"/>
</dbReference>
<keyword evidence="1" id="KW-0732">Signal</keyword>
<gene>
    <name evidence="3" type="ORF">B0H63DRAFT_508023</name>
</gene>